<evidence type="ECO:0000313" key="8">
    <source>
        <dbReference type="Proteomes" id="UP001161276"/>
    </source>
</evidence>
<evidence type="ECO:0000256" key="3">
    <source>
        <dbReference type="ARBA" id="ARBA00022989"/>
    </source>
</evidence>
<feature type="transmembrane region" description="Helical" evidence="5">
    <location>
        <begin position="408"/>
        <end position="427"/>
    </location>
</feature>
<dbReference type="PANTHER" id="PTHR11662:SF399">
    <property type="entry name" value="FI19708P1-RELATED"/>
    <property type="match status" value="1"/>
</dbReference>
<dbReference type="RefSeq" id="WP_280029370.1">
    <property type="nucleotide sequence ID" value="NZ_JAOCKG010000017.1"/>
</dbReference>
<feature type="transmembrane region" description="Helical" evidence="5">
    <location>
        <begin position="321"/>
        <end position="337"/>
    </location>
</feature>
<accession>A0AA42WEZ6</accession>
<comment type="caution">
    <text evidence="7">The sequence shown here is derived from an EMBL/GenBank/DDBJ whole genome shotgun (WGS) entry which is preliminary data.</text>
</comment>
<dbReference type="CDD" id="cd17319">
    <property type="entry name" value="MFS_ExuT_GudP_like"/>
    <property type="match status" value="1"/>
</dbReference>
<feature type="domain" description="Major facilitator superfamily (MFS) profile" evidence="6">
    <location>
        <begin position="14"/>
        <end position="434"/>
    </location>
</feature>
<evidence type="ECO:0000256" key="5">
    <source>
        <dbReference type="SAM" id="Phobius"/>
    </source>
</evidence>
<keyword evidence="2 5" id="KW-0812">Transmembrane</keyword>
<dbReference type="InterPro" id="IPR020846">
    <property type="entry name" value="MFS_dom"/>
</dbReference>
<dbReference type="SUPFAM" id="SSF103473">
    <property type="entry name" value="MFS general substrate transporter"/>
    <property type="match status" value="1"/>
</dbReference>
<organism evidence="7 8">
    <name type="scientific">Achromobacter marplatensis</name>
    <dbReference type="NCBI Taxonomy" id="470868"/>
    <lineage>
        <taxon>Bacteria</taxon>
        <taxon>Pseudomonadati</taxon>
        <taxon>Pseudomonadota</taxon>
        <taxon>Betaproteobacteria</taxon>
        <taxon>Burkholderiales</taxon>
        <taxon>Alcaligenaceae</taxon>
        <taxon>Achromobacter</taxon>
    </lineage>
</organism>
<sequence length="449" mass="48361">MTTESQNSRFRYRIFTMVVLLALINYIDRGAMSYAAAHITGEYGLDRGAWGSVLGYFGYGYMVGALFGGMLADRYGPRKVWIVAGVAWSVFEIATAWAGDFGLAFLGGSALAGFATIRILFGAAEGPAYSIINKTIANWATTRERGFVVGFGLLSTPLGALLTAPVAVGLLTLTDSWRAMFFILGGAGLLVLVFFMRIFTDRPETNPRVSPQELAEIQSSRAQSATGAQGADAPVLPWWSFFRSKTLMLNTLGYFAFMYVNFLLLTWTPKYLQDNFGYSLSSLWYMGMIPWTGACITVLLGGRISDLLFKRTGSLKIARSWFAAACLLATTLCFLLVSQAQSVFAVIALMTLANALNALPNSVYWAVVIDTAPSNRVGTFSGLMHFFANIASILAPTLTGYLTARHGYSVMFIAASVATAVGMVAMLQVRPGAGPRMPASPAQPSGASQ</sequence>
<feature type="transmembrane region" description="Helical" evidence="5">
    <location>
        <begin position="12"/>
        <end position="28"/>
    </location>
</feature>
<dbReference type="GO" id="GO:0022857">
    <property type="term" value="F:transmembrane transporter activity"/>
    <property type="evidence" value="ECO:0007669"/>
    <property type="project" value="InterPro"/>
</dbReference>
<dbReference type="Gene3D" id="1.20.1250.20">
    <property type="entry name" value="MFS general substrate transporter like domains"/>
    <property type="match status" value="2"/>
</dbReference>
<name>A0AA42WEZ6_9BURK</name>
<feature type="transmembrane region" description="Helical" evidence="5">
    <location>
        <begin position="288"/>
        <end position="309"/>
    </location>
</feature>
<dbReference type="Pfam" id="PF07690">
    <property type="entry name" value="MFS_1"/>
    <property type="match status" value="2"/>
</dbReference>
<feature type="transmembrane region" description="Helical" evidence="5">
    <location>
        <begin position="104"/>
        <end position="126"/>
    </location>
</feature>
<feature type="transmembrane region" description="Helical" evidence="5">
    <location>
        <begin position="147"/>
        <end position="173"/>
    </location>
</feature>
<dbReference type="AlphaFoldDB" id="A0AA42WEZ6"/>
<reference evidence="7" key="1">
    <citation type="submission" date="2022-09" db="EMBL/GenBank/DDBJ databases">
        <title>Intensive care unit water sources are persistently colonized with multi-drug resistant bacteria and are the site of extensive horizontal gene transfer of antibiotic resistance genes.</title>
        <authorList>
            <person name="Diorio-Toth L."/>
        </authorList>
    </citation>
    <scope>NUCLEOTIDE SEQUENCE</scope>
    <source>
        <strain evidence="7">GD03676</strain>
    </source>
</reference>
<keyword evidence="4 5" id="KW-0472">Membrane</keyword>
<dbReference type="PROSITE" id="PS50850">
    <property type="entry name" value="MFS"/>
    <property type="match status" value="1"/>
</dbReference>
<evidence type="ECO:0000256" key="2">
    <source>
        <dbReference type="ARBA" id="ARBA00022692"/>
    </source>
</evidence>
<dbReference type="Proteomes" id="UP001161276">
    <property type="component" value="Unassembled WGS sequence"/>
</dbReference>
<feature type="transmembrane region" description="Helical" evidence="5">
    <location>
        <begin position="48"/>
        <end position="68"/>
    </location>
</feature>
<feature type="transmembrane region" description="Helical" evidence="5">
    <location>
        <begin position="343"/>
        <end position="368"/>
    </location>
</feature>
<dbReference type="InterPro" id="IPR050382">
    <property type="entry name" value="MFS_Na/Anion_cotransporter"/>
</dbReference>
<dbReference type="PANTHER" id="PTHR11662">
    <property type="entry name" value="SOLUTE CARRIER FAMILY 17"/>
    <property type="match status" value="1"/>
</dbReference>
<gene>
    <name evidence="7" type="ORF">N5K24_26605</name>
</gene>
<evidence type="ECO:0000259" key="6">
    <source>
        <dbReference type="PROSITE" id="PS50850"/>
    </source>
</evidence>
<keyword evidence="3 5" id="KW-1133">Transmembrane helix</keyword>
<feature type="transmembrane region" description="Helical" evidence="5">
    <location>
        <begin position="179"/>
        <end position="199"/>
    </location>
</feature>
<feature type="transmembrane region" description="Helical" evidence="5">
    <location>
        <begin position="380"/>
        <end position="402"/>
    </location>
</feature>
<comment type="subcellular location">
    <subcellularLocation>
        <location evidence="1">Membrane</location>
        <topology evidence="1">Multi-pass membrane protein</topology>
    </subcellularLocation>
</comment>
<feature type="transmembrane region" description="Helical" evidence="5">
    <location>
        <begin position="247"/>
        <end position="268"/>
    </location>
</feature>
<evidence type="ECO:0000313" key="7">
    <source>
        <dbReference type="EMBL" id="MDH2053998.1"/>
    </source>
</evidence>
<evidence type="ECO:0000256" key="1">
    <source>
        <dbReference type="ARBA" id="ARBA00004141"/>
    </source>
</evidence>
<dbReference type="InterPro" id="IPR036259">
    <property type="entry name" value="MFS_trans_sf"/>
</dbReference>
<dbReference type="EMBL" id="JAOCKG010000017">
    <property type="protein sequence ID" value="MDH2053998.1"/>
    <property type="molecule type" value="Genomic_DNA"/>
</dbReference>
<evidence type="ECO:0000256" key="4">
    <source>
        <dbReference type="ARBA" id="ARBA00023136"/>
    </source>
</evidence>
<dbReference type="InterPro" id="IPR011701">
    <property type="entry name" value="MFS"/>
</dbReference>
<proteinExistence type="predicted"/>
<feature type="transmembrane region" description="Helical" evidence="5">
    <location>
        <begin position="80"/>
        <end position="98"/>
    </location>
</feature>
<dbReference type="GO" id="GO:0016020">
    <property type="term" value="C:membrane"/>
    <property type="evidence" value="ECO:0007669"/>
    <property type="project" value="UniProtKB-SubCell"/>
</dbReference>
<protein>
    <submittedName>
        <fullName evidence="7">MFS transporter</fullName>
    </submittedName>
</protein>